<evidence type="ECO:0000256" key="7">
    <source>
        <dbReference type="ARBA" id="ARBA00022679"/>
    </source>
</evidence>
<reference evidence="12 13" key="1">
    <citation type="journal article" date="2014" name="Genome Announc.">
        <title>Draft genome sequences of eight enterohepatic helicobacter species isolated from both laboratory and wild rodents.</title>
        <authorList>
            <person name="Sheh A."/>
            <person name="Shen Z."/>
            <person name="Fox J.G."/>
        </authorList>
    </citation>
    <scope>NUCLEOTIDE SEQUENCE [LARGE SCALE GENOMIC DNA]</scope>
    <source>
        <strain evidence="12 13">MIT 97-6194</strain>
    </source>
</reference>
<dbReference type="EMBL" id="JRMP02000014">
    <property type="protein sequence ID" value="TLD93309.1"/>
    <property type="molecule type" value="Genomic_DNA"/>
</dbReference>
<dbReference type="NCBIfam" id="TIGR00215">
    <property type="entry name" value="lpxB"/>
    <property type="match status" value="1"/>
</dbReference>
<reference evidence="12 13" key="2">
    <citation type="journal article" date="2016" name="Infect. Immun.">
        <title>Helicobacter saguini, a Novel Helicobacter Isolated from Cotton-Top Tamarins with Ulcerative Colitis, Has Proinflammatory Properties and Induces Typhlocolitis and Dysplasia in Gnotobiotic IL-10-/- Mice.</title>
        <authorList>
            <person name="Shen Z."/>
            <person name="Mannion A."/>
            <person name="Whary M.T."/>
            <person name="Muthupalani S."/>
            <person name="Sheh A."/>
            <person name="Feng Y."/>
            <person name="Gong G."/>
            <person name="Vandamme P."/>
            <person name="Holcombe H.R."/>
            <person name="Paster B.J."/>
            <person name="Fox J.G."/>
        </authorList>
    </citation>
    <scope>NUCLEOTIDE SEQUENCE [LARGE SCALE GENOMIC DNA]</scope>
    <source>
        <strain evidence="12 13">MIT 97-6194</strain>
    </source>
</reference>
<comment type="catalytic activity">
    <reaction evidence="9">
        <text>a lipid X + a UDP-2-N,3-O-bis[(3R)-3-hydroxyacyl]-alpha-D-glucosamine = a lipid A disaccharide + UDP + H(+)</text>
        <dbReference type="Rhea" id="RHEA:67828"/>
        <dbReference type="ChEBI" id="CHEBI:15378"/>
        <dbReference type="ChEBI" id="CHEBI:58223"/>
        <dbReference type="ChEBI" id="CHEBI:137748"/>
        <dbReference type="ChEBI" id="CHEBI:176338"/>
        <dbReference type="ChEBI" id="CHEBI:176343"/>
        <dbReference type="EC" id="2.4.1.182"/>
    </reaction>
</comment>
<evidence type="ECO:0000256" key="9">
    <source>
        <dbReference type="ARBA" id="ARBA00048975"/>
    </source>
</evidence>
<organism evidence="12 13">
    <name type="scientific">Helicobacter saguini</name>
    <dbReference type="NCBI Taxonomy" id="1548018"/>
    <lineage>
        <taxon>Bacteria</taxon>
        <taxon>Pseudomonadati</taxon>
        <taxon>Campylobacterota</taxon>
        <taxon>Epsilonproteobacteria</taxon>
        <taxon>Campylobacterales</taxon>
        <taxon>Helicobacteraceae</taxon>
        <taxon>Helicobacter</taxon>
    </lineage>
</organism>
<dbReference type="AlphaFoldDB" id="A0A347W2Z0"/>
<dbReference type="Proteomes" id="UP000029714">
    <property type="component" value="Unassembled WGS sequence"/>
</dbReference>
<dbReference type="GO" id="GO:0016020">
    <property type="term" value="C:membrane"/>
    <property type="evidence" value="ECO:0007669"/>
    <property type="project" value="GOC"/>
</dbReference>
<dbReference type="GO" id="GO:0008915">
    <property type="term" value="F:lipid-A-disaccharide synthase activity"/>
    <property type="evidence" value="ECO:0007669"/>
    <property type="project" value="UniProtKB-UniRule"/>
</dbReference>
<evidence type="ECO:0000256" key="8">
    <source>
        <dbReference type="ARBA" id="ARBA00023098"/>
    </source>
</evidence>
<evidence type="ECO:0000256" key="1">
    <source>
        <dbReference type="ARBA" id="ARBA00002056"/>
    </source>
</evidence>
<dbReference type="SUPFAM" id="SSF53756">
    <property type="entry name" value="UDP-Glycosyltransferase/glycogen phosphorylase"/>
    <property type="match status" value="1"/>
</dbReference>
<protein>
    <recommendedName>
        <fullName evidence="3 10">Lipid-A-disaccharide synthase</fullName>
        <ecNumber evidence="2 10">2.4.1.182</ecNumber>
    </recommendedName>
</protein>
<dbReference type="EC" id="2.4.1.182" evidence="2 10"/>
<evidence type="ECO:0000256" key="3">
    <source>
        <dbReference type="ARBA" id="ARBA00020902"/>
    </source>
</evidence>
<dbReference type="PANTHER" id="PTHR30372">
    <property type="entry name" value="LIPID-A-DISACCHARIDE SYNTHASE"/>
    <property type="match status" value="1"/>
</dbReference>
<keyword evidence="8" id="KW-0443">Lipid metabolism</keyword>
<reference evidence="11 14" key="4">
    <citation type="submission" date="2019-12" db="EMBL/GenBank/DDBJ databases">
        <title>Multi-Generational Helicobacter saguini Isolates.</title>
        <authorList>
            <person name="Mannion A."/>
            <person name="Shen Z."/>
            <person name="Fox J.G."/>
        </authorList>
    </citation>
    <scope>NUCLEOTIDE SEQUENCE [LARGE SCALE GENOMIC DNA]</scope>
    <source>
        <strain evidence="11">16-048</strain>
        <strain evidence="14">16-048 (F4)</strain>
    </source>
</reference>
<dbReference type="Proteomes" id="UP000477070">
    <property type="component" value="Unassembled WGS sequence"/>
</dbReference>
<keyword evidence="5" id="KW-0441">Lipid A biosynthesis</keyword>
<dbReference type="OrthoDB" id="9801642at2"/>
<accession>A0A347W2Z0</accession>
<evidence type="ECO:0000313" key="14">
    <source>
        <dbReference type="Proteomes" id="UP000477070"/>
    </source>
</evidence>
<dbReference type="GO" id="GO:0009245">
    <property type="term" value="P:lipid A biosynthetic process"/>
    <property type="evidence" value="ECO:0007669"/>
    <property type="project" value="UniProtKB-UniRule"/>
</dbReference>
<evidence type="ECO:0000256" key="2">
    <source>
        <dbReference type="ARBA" id="ARBA00012687"/>
    </source>
</evidence>
<dbReference type="InterPro" id="IPR003835">
    <property type="entry name" value="Glyco_trans_19"/>
</dbReference>
<sequence length="383" mass="44290">MTLGMLMSDKKITIFVSALEPSANVHLRNLKKYLPANCELVGVCDSDLGHAIFTPNDFSIMGFIDVLKKIFFLKKAMKILSIESIKCDYVLLMDSSSFNLRLAKLIREKDSKTNKEKKINIMYYILPQVWAWKPWRAKVIESLCDKLACIWKFELHYYTHKARYVGAPLLDIYTQNDICQNYKDSKIFVFMPGSRASEIKRLMGEYRILIDSIKANYSWAKLRIIIPTKFQNTQKMELYGDLSDFEICYNTKDGLRDAHFAFVCAGTATLEAALMQIPFVLVYRARWLDYIIARSFVRLNFVGLANIIYQAMQMSQDSSIKKAGLGSDFLHEELIQNDCTAAKMLESYKHFDYQKYFANAKKLRAYLEHGSAENVAKWLLETP</sequence>
<name>A0A347W2Z0_9HELI</name>
<keyword evidence="7 12" id="KW-0808">Transferase</keyword>
<reference evidence="12" key="3">
    <citation type="submission" date="2018-04" db="EMBL/GenBank/DDBJ databases">
        <authorList>
            <person name="Sheh A."/>
            <person name="Shen Z."/>
            <person name="Mannion A.J."/>
            <person name="Fox J.G."/>
        </authorList>
    </citation>
    <scope>NUCLEOTIDE SEQUENCE</scope>
    <source>
        <strain evidence="12">MIT 97-6194</strain>
    </source>
</reference>
<dbReference type="Pfam" id="PF02684">
    <property type="entry name" value="LpxB"/>
    <property type="match status" value="1"/>
</dbReference>
<evidence type="ECO:0000313" key="12">
    <source>
        <dbReference type="EMBL" id="TLD93309.1"/>
    </source>
</evidence>
<evidence type="ECO:0000256" key="6">
    <source>
        <dbReference type="ARBA" id="ARBA00022676"/>
    </source>
</evidence>
<gene>
    <name evidence="12" type="primary">lpxB</name>
    <name evidence="11" type="ORF">DCO61_04180</name>
    <name evidence="12" type="ORF">LS64_008705</name>
</gene>
<evidence type="ECO:0000256" key="4">
    <source>
        <dbReference type="ARBA" id="ARBA00022516"/>
    </source>
</evidence>
<evidence type="ECO:0000313" key="13">
    <source>
        <dbReference type="Proteomes" id="UP000029714"/>
    </source>
</evidence>
<dbReference type="GO" id="GO:0005543">
    <property type="term" value="F:phospholipid binding"/>
    <property type="evidence" value="ECO:0007669"/>
    <property type="project" value="TreeGrafter"/>
</dbReference>
<dbReference type="PANTHER" id="PTHR30372:SF4">
    <property type="entry name" value="LIPID-A-DISACCHARIDE SYNTHASE, MITOCHONDRIAL-RELATED"/>
    <property type="match status" value="1"/>
</dbReference>
<keyword evidence="13" id="KW-1185">Reference proteome</keyword>
<keyword evidence="6 12" id="KW-0328">Glycosyltransferase</keyword>
<dbReference type="STRING" id="1548018.LS64_09130"/>
<evidence type="ECO:0000256" key="10">
    <source>
        <dbReference type="NCBIfam" id="TIGR00215"/>
    </source>
</evidence>
<keyword evidence="4" id="KW-0444">Lipid biosynthesis</keyword>
<dbReference type="EMBL" id="QBIU01000001">
    <property type="protein sequence ID" value="MWV69228.1"/>
    <property type="molecule type" value="Genomic_DNA"/>
</dbReference>
<proteinExistence type="predicted"/>
<evidence type="ECO:0000313" key="11">
    <source>
        <dbReference type="EMBL" id="MWV69228.1"/>
    </source>
</evidence>
<comment type="function">
    <text evidence="1">Condensation of UDP-2,3-diacylglucosamine and 2,3-diacylglucosamine-1-phosphate to form lipid A disaccharide, a precursor of lipid A, a phosphorylated glycolipid that anchors the lipopolysaccharide to the outer membrane of the cell.</text>
</comment>
<comment type="caution">
    <text evidence="12">The sequence shown here is derived from an EMBL/GenBank/DDBJ whole genome shotgun (WGS) entry which is preliminary data.</text>
</comment>
<evidence type="ECO:0000256" key="5">
    <source>
        <dbReference type="ARBA" id="ARBA00022556"/>
    </source>
</evidence>